<feature type="compositionally biased region" description="Polar residues" evidence="1">
    <location>
        <begin position="14"/>
        <end position="24"/>
    </location>
</feature>
<evidence type="ECO:0000313" key="3">
    <source>
        <dbReference type="Proteomes" id="UP000256269"/>
    </source>
</evidence>
<evidence type="ECO:0000256" key="1">
    <source>
        <dbReference type="SAM" id="MobiDB-lite"/>
    </source>
</evidence>
<organism evidence="2 3">
    <name type="scientific">Kutzneria buriramensis</name>
    <dbReference type="NCBI Taxonomy" id="1045776"/>
    <lineage>
        <taxon>Bacteria</taxon>
        <taxon>Bacillati</taxon>
        <taxon>Actinomycetota</taxon>
        <taxon>Actinomycetes</taxon>
        <taxon>Pseudonocardiales</taxon>
        <taxon>Pseudonocardiaceae</taxon>
        <taxon>Kutzneria</taxon>
    </lineage>
</organism>
<proteinExistence type="predicted"/>
<evidence type="ECO:0000313" key="2">
    <source>
        <dbReference type="EMBL" id="REH53857.1"/>
    </source>
</evidence>
<dbReference type="Proteomes" id="UP000256269">
    <property type="component" value="Unassembled WGS sequence"/>
</dbReference>
<gene>
    <name evidence="2" type="ORF">BCF44_10278</name>
</gene>
<accession>A0A3E0I5E1</accession>
<dbReference type="EMBL" id="QUNO01000002">
    <property type="protein sequence ID" value="REH53857.1"/>
    <property type="molecule type" value="Genomic_DNA"/>
</dbReference>
<protein>
    <submittedName>
        <fullName evidence="2">Uncharacterized protein</fullName>
    </submittedName>
</protein>
<feature type="compositionally biased region" description="Low complexity" evidence="1">
    <location>
        <begin position="31"/>
        <end position="46"/>
    </location>
</feature>
<keyword evidence="3" id="KW-1185">Reference proteome</keyword>
<dbReference type="AlphaFoldDB" id="A0A3E0I5E1"/>
<reference evidence="2 3" key="1">
    <citation type="submission" date="2018-08" db="EMBL/GenBank/DDBJ databases">
        <title>Genomic Encyclopedia of Archaeal and Bacterial Type Strains, Phase II (KMG-II): from individual species to whole genera.</title>
        <authorList>
            <person name="Goeker M."/>
        </authorList>
    </citation>
    <scope>NUCLEOTIDE SEQUENCE [LARGE SCALE GENOMIC DNA]</scope>
    <source>
        <strain evidence="2 3">DSM 45791</strain>
    </source>
</reference>
<name>A0A3E0I5E1_9PSEU</name>
<comment type="caution">
    <text evidence="2">The sequence shown here is derived from an EMBL/GenBank/DDBJ whole genome shotgun (WGS) entry which is preliminary data.</text>
</comment>
<sequence>MRSDRSWPTVRPATWSQPSATDTWSARLPITATSSTSQSTSPGGSAISPVGPVRQVTNLVNTVGSSGTENFDSLACSA</sequence>
<feature type="region of interest" description="Disordered" evidence="1">
    <location>
        <begin position="1"/>
        <end position="52"/>
    </location>
</feature>